<organism evidence="1 2">
    <name type="scientific">Irpex rosettiformis</name>
    <dbReference type="NCBI Taxonomy" id="378272"/>
    <lineage>
        <taxon>Eukaryota</taxon>
        <taxon>Fungi</taxon>
        <taxon>Dikarya</taxon>
        <taxon>Basidiomycota</taxon>
        <taxon>Agaricomycotina</taxon>
        <taxon>Agaricomycetes</taxon>
        <taxon>Polyporales</taxon>
        <taxon>Irpicaceae</taxon>
        <taxon>Irpex</taxon>
    </lineage>
</organism>
<gene>
    <name evidence="1" type="ORF">BDY19DRAFT_904385</name>
</gene>
<dbReference type="Proteomes" id="UP001055072">
    <property type="component" value="Unassembled WGS sequence"/>
</dbReference>
<protein>
    <submittedName>
        <fullName evidence="1">Uncharacterized protein</fullName>
    </submittedName>
</protein>
<reference evidence="1" key="1">
    <citation type="journal article" date="2021" name="Environ. Microbiol.">
        <title>Gene family expansions and transcriptome signatures uncover fungal adaptations to wood decay.</title>
        <authorList>
            <person name="Hage H."/>
            <person name="Miyauchi S."/>
            <person name="Viragh M."/>
            <person name="Drula E."/>
            <person name="Min B."/>
            <person name="Chaduli D."/>
            <person name="Navarro D."/>
            <person name="Favel A."/>
            <person name="Norest M."/>
            <person name="Lesage-Meessen L."/>
            <person name="Balint B."/>
            <person name="Merenyi Z."/>
            <person name="de Eugenio L."/>
            <person name="Morin E."/>
            <person name="Martinez A.T."/>
            <person name="Baldrian P."/>
            <person name="Stursova M."/>
            <person name="Martinez M.J."/>
            <person name="Novotny C."/>
            <person name="Magnuson J.K."/>
            <person name="Spatafora J.W."/>
            <person name="Maurice S."/>
            <person name="Pangilinan J."/>
            <person name="Andreopoulos W."/>
            <person name="LaButti K."/>
            <person name="Hundley H."/>
            <person name="Na H."/>
            <person name="Kuo A."/>
            <person name="Barry K."/>
            <person name="Lipzen A."/>
            <person name="Henrissat B."/>
            <person name="Riley R."/>
            <person name="Ahrendt S."/>
            <person name="Nagy L.G."/>
            <person name="Grigoriev I.V."/>
            <person name="Martin F."/>
            <person name="Rosso M.N."/>
        </authorList>
    </citation>
    <scope>NUCLEOTIDE SEQUENCE</scope>
    <source>
        <strain evidence="1">CBS 384.51</strain>
    </source>
</reference>
<proteinExistence type="predicted"/>
<sequence length="409" mass="44943">MQEAMYTYSDRVNEALKLTGQVVLLGARFWSNNLRMGSEFTAITNFRIPRLGYTVSHTTNVQVPKTCENISVVFLDNWAKRGQLEAPLRSGVRPSPSLSLLLPHPHPLALGTSIRPGTMVLQYVYLTISSYMIQPTTFFSFSQSYQTSGVLQGGARKGEKMAPYEATRNEGLHVDMHLEKRTEGRSKKNGGRVEEGVGESSGLSNANEGVSEVLLQSGFGVYTSLASPPIEGVYLNRKVSITRTYTSLDKESSLPGVLDLEVENIASVGDAKTREVRITAADVVSSGYCRRFGRTVQVEEYWCKSGNCEQSDRTLRTMEAGDCARFIGGDRNSDGRGAQASQLNSWKDRTSANSLSIVVVLGPYCSLDGGGDKERRCRHLRWIGKASGVGLRMFQNQKACEKRGHTSAI</sequence>
<evidence type="ECO:0000313" key="1">
    <source>
        <dbReference type="EMBL" id="KAI0091779.1"/>
    </source>
</evidence>
<evidence type="ECO:0000313" key="2">
    <source>
        <dbReference type="Proteomes" id="UP001055072"/>
    </source>
</evidence>
<dbReference type="EMBL" id="MU274905">
    <property type="protein sequence ID" value="KAI0091779.1"/>
    <property type="molecule type" value="Genomic_DNA"/>
</dbReference>
<comment type="caution">
    <text evidence="1">The sequence shown here is derived from an EMBL/GenBank/DDBJ whole genome shotgun (WGS) entry which is preliminary data.</text>
</comment>
<keyword evidence="2" id="KW-1185">Reference proteome</keyword>
<accession>A0ACB8UCJ8</accession>
<name>A0ACB8UCJ8_9APHY</name>